<sequence>MLLFSPDFPCVITCSLAFFIYIVYYIKVEKYFCQIFSFEPYTGSKCRL</sequence>
<dbReference type="EMBL" id="ACIO01000320">
    <property type="protein sequence ID" value="EFC97976.1"/>
    <property type="molecule type" value="Genomic_DNA"/>
</dbReference>
<protein>
    <submittedName>
        <fullName evidence="2">Uncharacterized protein</fullName>
    </submittedName>
</protein>
<evidence type="ECO:0000256" key="1">
    <source>
        <dbReference type="SAM" id="Phobius"/>
    </source>
</evidence>
<comment type="caution">
    <text evidence="2">The sequence shown here is derived from an EMBL/GenBank/DDBJ whole genome shotgun (WGS) entry which is preliminary data.</text>
</comment>
<keyword evidence="1" id="KW-1133">Transmembrane helix</keyword>
<reference evidence="2 3" key="1">
    <citation type="submission" date="2010-01" db="EMBL/GenBank/DDBJ databases">
        <authorList>
            <person name="Weinstock G."/>
            <person name="Sodergren E."/>
            <person name="Clifton S."/>
            <person name="Fulton L."/>
            <person name="Fulton B."/>
            <person name="Courtney L."/>
            <person name="Fronick C."/>
            <person name="Harrison M."/>
            <person name="Strong C."/>
            <person name="Farmer C."/>
            <person name="Delahaunty K."/>
            <person name="Markovic C."/>
            <person name="Hall O."/>
            <person name="Minx P."/>
            <person name="Tomlinson C."/>
            <person name="Mitreva M."/>
            <person name="Nelson J."/>
            <person name="Hou S."/>
            <person name="Wollam A."/>
            <person name="Pepin K.H."/>
            <person name="Johnson M."/>
            <person name="Bhonagiri V."/>
            <person name="Nash W.E."/>
            <person name="Warren W."/>
            <person name="Chinwalla A."/>
            <person name="Mardis E.R."/>
            <person name="Wilson R.K."/>
        </authorList>
    </citation>
    <scope>NUCLEOTIDE SEQUENCE [LARGE SCALE GENOMIC DNA]</scope>
    <source>
        <strain evidence="2 3">DSM 13479</strain>
    </source>
</reference>
<keyword evidence="1" id="KW-0812">Transmembrane</keyword>
<keyword evidence="1" id="KW-0472">Membrane</keyword>
<dbReference type="HOGENOM" id="CLU_3153704_0_0_9"/>
<evidence type="ECO:0000313" key="2">
    <source>
        <dbReference type="EMBL" id="EFC97976.1"/>
    </source>
</evidence>
<gene>
    <name evidence="2" type="ORF">CLOSTHATH_03821</name>
</gene>
<proteinExistence type="predicted"/>
<accession>D3AJN1</accession>
<dbReference type="Proteomes" id="UP000004968">
    <property type="component" value="Unassembled WGS sequence"/>
</dbReference>
<evidence type="ECO:0000313" key="3">
    <source>
        <dbReference type="Proteomes" id="UP000004968"/>
    </source>
</evidence>
<organism evidence="2 3">
    <name type="scientific">Hungatella hathewayi DSM 13479</name>
    <dbReference type="NCBI Taxonomy" id="566550"/>
    <lineage>
        <taxon>Bacteria</taxon>
        <taxon>Bacillati</taxon>
        <taxon>Bacillota</taxon>
        <taxon>Clostridia</taxon>
        <taxon>Lachnospirales</taxon>
        <taxon>Lachnospiraceae</taxon>
        <taxon>Hungatella</taxon>
    </lineage>
</organism>
<feature type="transmembrane region" description="Helical" evidence="1">
    <location>
        <begin position="6"/>
        <end position="26"/>
    </location>
</feature>
<name>D3AJN1_9FIRM</name>
<dbReference type="AlphaFoldDB" id="D3AJN1"/>